<evidence type="ECO:0008006" key="3">
    <source>
        <dbReference type="Google" id="ProtNLM"/>
    </source>
</evidence>
<sequence length="265" mass="30215">MKNFISTFLFTSLILFGCNNSKNKVKIDEKDTVSIENVSIIPDSIIPDSIITIDTIAKIDIIEDALLFPSSYRMVEHTELKTIVTSKSWKEISLNNRNYQINKADFILSEIGKDECSGMMTQGIKSANNAILFFSIPQITDGKLDTVALSINSITPDKPFEFEFNDKKFKLKASGIDFNNDSGVLNAKNEYILKLYSEHYPKGFTLIHQNEYNDTSTKLVMITDLDKDGYPDFIFSSPRHYEEERYLIILSSNKTTYEGIRVFDC</sequence>
<dbReference type="RefSeq" id="WP_225552319.1">
    <property type="nucleotide sequence ID" value="NZ_JADEYP010000010.1"/>
</dbReference>
<name>A0ABS7Z7L0_9SPHI</name>
<dbReference type="PROSITE" id="PS51257">
    <property type="entry name" value="PROKAR_LIPOPROTEIN"/>
    <property type="match status" value="1"/>
</dbReference>
<comment type="caution">
    <text evidence="1">The sequence shown here is derived from an EMBL/GenBank/DDBJ whole genome shotgun (WGS) entry which is preliminary data.</text>
</comment>
<organism evidence="1 2">
    <name type="scientific">Sphingobacterium bovistauri</name>
    <dbReference type="NCBI Taxonomy" id="2781959"/>
    <lineage>
        <taxon>Bacteria</taxon>
        <taxon>Pseudomonadati</taxon>
        <taxon>Bacteroidota</taxon>
        <taxon>Sphingobacteriia</taxon>
        <taxon>Sphingobacteriales</taxon>
        <taxon>Sphingobacteriaceae</taxon>
        <taxon>Sphingobacterium</taxon>
    </lineage>
</organism>
<protein>
    <recommendedName>
        <fullName evidence="3">Repeat domain-containing protein</fullName>
    </recommendedName>
</protein>
<evidence type="ECO:0000313" key="2">
    <source>
        <dbReference type="Proteomes" id="UP001165302"/>
    </source>
</evidence>
<dbReference type="Proteomes" id="UP001165302">
    <property type="component" value="Unassembled WGS sequence"/>
</dbReference>
<evidence type="ECO:0000313" key="1">
    <source>
        <dbReference type="EMBL" id="MCA5004929.1"/>
    </source>
</evidence>
<reference evidence="1" key="1">
    <citation type="submission" date="2020-10" db="EMBL/GenBank/DDBJ databases">
        <authorList>
            <person name="Lu T."/>
            <person name="Wang Q."/>
            <person name="Han X."/>
        </authorList>
    </citation>
    <scope>NUCLEOTIDE SEQUENCE</scope>
    <source>
        <strain evidence="1">WQ 366</strain>
    </source>
</reference>
<dbReference type="EMBL" id="JADEYP010000010">
    <property type="protein sequence ID" value="MCA5004929.1"/>
    <property type="molecule type" value="Genomic_DNA"/>
</dbReference>
<proteinExistence type="predicted"/>
<accession>A0ABS7Z7L0</accession>
<keyword evidence="2" id="KW-1185">Reference proteome</keyword>
<gene>
    <name evidence="1" type="ORF">IPZ78_07145</name>
</gene>